<dbReference type="EMBL" id="BAAAYV010000005">
    <property type="protein sequence ID" value="GAA3653133.1"/>
    <property type="molecule type" value="Genomic_DNA"/>
</dbReference>
<protein>
    <recommendedName>
        <fullName evidence="1">Glycosyltransferase 61 catalytic domain-containing protein</fullName>
    </recommendedName>
</protein>
<name>A0ABP7BBQ5_9MICO</name>
<keyword evidence="3" id="KW-1185">Reference proteome</keyword>
<dbReference type="Pfam" id="PF04577">
    <property type="entry name" value="Glyco_transf_61"/>
    <property type="match status" value="1"/>
</dbReference>
<evidence type="ECO:0000259" key="1">
    <source>
        <dbReference type="Pfam" id="PF04577"/>
    </source>
</evidence>
<sequence>MIGMDRLATRLVTSAVVYPVVTRDDRPDELLMGVFDGDGEYVDRTATDRRSGLRGSPIPQDLLPEIDDGDVPEAVYAGDLHMHYGHFLLESLARLWYAAEHPELPIVWTAAHSWGDDESFRPWQREILDILGLTNPVRFVTRPTRFAALHVPDIGYRYDDWIHPDHARFLARHVGPPREPGRRIWLSRSAIDSDVRDVSAEAAERHLRAAGWFVIHPERLSVREQLDHLSRAEVIAGEEGSAFHGVLLLAELEGRRLRVIRRRGPEHRNFRTIGEARGLEQDFHSLAGERILRAEGREVTKVNRSAAALLDALDEPPALPSPPRPGDRAAAAVARSRGVSRLLVVGARTAYPAATSGARTALVVSTRLEEDPRAYRSLAGRVDELPFAQYAELFVTEPQPYELIRVCGDDASAVVRDVDDTAAFSDEGTVWLLDDDVPGNSAAAELRARGSFAVHRESVGDDAVLRVERA</sequence>
<organism evidence="2 3">
    <name type="scientific">Microbacterium marinilacus</name>
    <dbReference type="NCBI Taxonomy" id="415209"/>
    <lineage>
        <taxon>Bacteria</taxon>
        <taxon>Bacillati</taxon>
        <taxon>Actinomycetota</taxon>
        <taxon>Actinomycetes</taxon>
        <taxon>Micrococcales</taxon>
        <taxon>Microbacteriaceae</taxon>
        <taxon>Microbacterium</taxon>
    </lineage>
</organism>
<gene>
    <name evidence="2" type="ORF">GCM10022202_11270</name>
</gene>
<evidence type="ECO:0000313" key="3">
    <source>
        <dbReference type="Proteomes" id="UP001410795"/>
    </source>
</evidence>
<comment type="caution">
    <text evidence="2">The sequence shown here is derived from an EMBL/GenBank/DDBJ whole genome shotgun (WGS) entry which is preliminary data.</text>
</comment>
<evidence type="ECO:0000313" key="2">
    <source>
        <dbReference type="EMBL" id="GAA3653133.1"/>
    </source>
</evidence>
<reference evidence="3" key="1">
    <citation type="journal article" date="2019" name="Int. J. Syst. Evol. Microbiol.">
        <title>The Global Catalogue of Microorganisms (GCM) 10K type strain sequencing project: providing services to taxonomists for standard genome sequencing and annotation.</title>
        <authorList>
            <consortium name="The Broad Institute Genomics Platform"/>
            <consortium name="The Broad Institute Genome Sequencing Center for Infectious Disease"/>
            <person name="Wu L."/>
            <person name="Ma J."/>
        </authorList>
    </citation>
    <scope>NUCLEOTIDE SEQUENCE [LARGE SCALE GENOMIC DNA]</scope>
    <source>
        <strain evidence="3">JCM 16546</strain>
    </source>
</reference>
<proteinExistence type="predicted"/>
<dbReference type="Proteomes" id="UP001410795">
    <property type="component" value="Unassembled WGS sequence"/>
</dbReference>
<dbReference type="InterPro" id="IPR049625">
    <property type="entry name" value="Glyco_transf_61_cat"/>
</dbReference>
<accession>A0ABP7BBQ5</accession>
<feature type="domain" description="Glycosyltransferase 61 catalytic" evidence="1">
    <location>
        <begin position="84"/>
        <end position="249"/>
    </location>
</feature>